<keyword evidence="3" id="KW-1185">Reference proteome</keyword>
<feature type="compositionally biased region" description="Low complexity" evidence="1">
    <location>
        <begin position="133"/>
        <end position="146"/>
    </location>
</feature>
<accession>A0A7M2X2Y9</accession>
<evidence type="ECO:0000313" key="3">
    <source>
        <dbReference type="Proteomes" id="UP000593765"/>
    </source>
</evidence>
<organism evidence="2 3">
    <name type="scientific">Humisphaera borealis</name>
    <dbReference type="NCBI Taxonomy" id="2807512"/>
    <lineage>
        <taxon>Bacteria</taxon>
        <taxon>Pseudomonadati</taxon>
        <taxon>Planctomycetota</taxon>
        <taxon>Phycisphaerae</taxon>
        <taxon>Tepidisphaerales</taxon>
        <taxon>Tepidisphaeraceae</taxon>
        <taxon>Humisphaera</taxon>
    </lineage>
</organism>
<dbReference type="Pfam" id="PF05137">
    <property type="entry name" value="PilN"/>
    <property type="match status" value="1"/>
</dbReference>
<gene>
    <name evidence="2" type="ORF">IPV69_12100</name>
</gene>
<feature type="region of interest" description="Disordered" evidence="1">
    <location>
        <begin position="212"/>
        <end position="231"/>
    </location>
</feature>
<proteinExistence type="predicted"/>
<evidence type="ECO:0000313" key="2">
    <source>
        <dbReference type="EMBL" id="QOV92045.1"/>
    </source>
</evidence>
<name>A0A7M2X2Y9_9BACT</name>
<sequence>MTMQALNLIPFHRLESRRRRSLRRGWVVGCACYGALVAAAGAAALAIDTHSGSDLQARLQTAGTEVDRASAEVAGFRTELDRVQSLLRSSRAIAEQPDWSSLLALMATKAGQDVTLKGCSVRPRQVPSPTAGVPKPASPSSPKSVKPAAIDPTLLVNVAGLGASQAAVSQFALRLEGTGLFGRVTLLDTTREPFADKQLVSFRIECTLAEPGKPAAARPTDSTANIAGGDR</sequence>
<feature type="region of interest" description="Disordered" evidence="1">
    <location>
        <begin position="122"/>
        <end position="146"/>
    </location>
</feature>
<dbReference type="InterPro" id="IPR007813">
    <property type="entry name" value="PilN"/>
</dbReference>
<dbReference type="Proteomes" id="UP000593765">
    <property type="component" value="Chromosome"/>
</dbReference>
<dbReference type="AlphaFoldDB" id="A0A7M2X2Y9"/>
<reference evidence="2 3" key="1">
    <citation type="submission" date="2020-10" db="EMBL/GenBank/DDBJ databases">
        <title>Wide distribution of Phycisphaera-like planctomycetes from WD2101 soil group in peatlands and genome analysis of the first cultivated representative.</title>
        <authorList>
            <person name="Dedysh S.N."/>
            <person name="Beletsky A.V."/>
            <person name="Ivanova A."/>
            <person name="Kulichevskaya I.S."/>
            <person name="Suzina N.E."/>
            <person name="Philippov D.A."/>
            <person name="Rakitin A.L."/>
            <person name="Mardanov A.V."/>
            <person name="Ravin N.V."/>
        </authorList>
    </citation>
    <scope>NUCLEOTIDE SEQUENCE [LARGE SCALE GENOMIC DNA]</scope>
    <source>
        <strain evidence="2 3">M1803</strain>
    </source>
</reference>
<evidence type="ECO:0000256" key="1">
    <source>
        <dbReference type="SAM" id="MobiDB-lite"/>
    </source>
</evidence>
<protein>
    <submittedName>
        <fullName evidence="2">PilN domain-containing protein</fullName>
    </submittedName>
</protein>
<dbReference type="KEGG" id="hbs:IPV69_12100"/>
<dbReference type="EMBL" id="CP063458">
    <property type="protein sequence ID" value="QOV92045.1"/>
    <property type="molecule type" value="Genomic_DNA"/>
</dbReference>